<dbReference type="Pfam" id="PF00314">
    <property type="entry name" value="Thaumatin"/>
    <property type="match status" value="1"/>
</dbReference>
<dbReference type="STRING" id="1890683.A0A427YW26"/>
<evidence type="ECO:0008006" key="5">
    <source>
        <dbReference type="Google" id="ProtNLM"/>
    </source>
</evidence>
<reference evidence="3 4" key="1">
    <citation type="submission" date="2018-11" db="EMBL/GenBank/DDBJ databases">
        <title>Genome sequence of Saitozyma podzolica DSM 27192.</title>
        <authorList>
            <person name="Aliyu H."/>
            <person name="Gorte O."/>
            <person name="Ochsenreither K."/>
        </authorList>
    </citation>
    <scope>NUCLEOTIDE SEQUENCE [LARGE SCALE GENOMIC DNA]</scope>
    <source>
        <strain evidence="3 4">DSM 27192</strain>
    </source>
</reference>
<accession>A0A427YW26</accession>
<dbReference type="SUPFAM" id="SSF49870">
    <property type="entry name" value="Osmotin, thaumatin-like protein"/>
    <property type="match status" value="1"/>
</dbReference>
<dbReference type="PANTHER" id="PTHR31013">
    <property type="entry name" value="THAUMATIN FAMILY PROTEIN-RELATED"/>
    <property type="match status" value="1"/>
</dbReference>
<gene>
    <name evidence="3" type="ORF">EHS25_000301</name>
</gene>
<dbReference type="Proteomes" id="UP000279259">
    <property type="component" value="Unassembled WGS sequence"/>
</dbReference>
<protein>
    <recommendedName>
        <fullName evidence="5">Thaumatin-like protein 1</fullName>
    </recommendedName>
</protein>
<dbReference type="OrthoDB" id="430315at2759"/>
<feature type="chain" id="PRO_5019333350" description="Thaumatin-like protein 1" evidence="2">
    <location>
        <begin position="19"/>
        <end position="430"/>
    </location>
</feature>
<evidence type="ECO:0000256" key="2">
    <source>
        <dbReference type="SAM" id="SignalP"/>
    </source>
</evidence>
<feature type="region of interest" description="Disordered" evidence="1">
    <location>
        <begin position="405"/>
        <end position="430"/>
    </location>
</feature>
<feature type="compositionally biased region" description="Polar residues" evidence="1">
    <location>
        <begin position="405"/>
        <end position="417"/>
    </location>
</feature>
<dbReference type="Gene3D" id="2.60.110.10">
    <property type="entry name" value="Thaumatin"/>
    <property type="match status" value="1"/>
</dbReference>
<sequence>MTRVLALLWSAFLPFALATTLTVDNQCTGTIYPAFAGATATATSGGSQPFGWAQPPGATAFVVPDTWTNARLWARTGCASDGSGCQVGACNTDSIECSGSDWGELGKTLAEFNLGASGNDYYDVSMVEGFNLPMSIQPSTSSCGTGSCGTETDLLTQCDPALVYPVGSSQIWSCANVCVNGAELESDFDPSNSVLCCTSGGGALDRTLCTKDKIPFYDVMKPMCADGYIYADDDNYADATFGCASGGSYTITFCPGGLGSGIDPPSSADAVAQPTWGSSSSDVVETSAASAAGSAAATGVVSAAATGVVSAAATSAAATSAAAIVSGAASVSATGAGAGAGVATTSGVVAAESTASEVPAVPAVSSSSAVVAPASSGSAAVSAQSGAATGSGSTWGGSKWKSYVSTGNSTGTGSCATSKRRRGEREVRGL</sequence>
<evidence type="ECO:0000256" key="1">
    <source>
        <dbReference type="SAM" id="MobiDB-lite"/>
    </source>
</evidence>
<evidence type="ECO:0000313" key="3">
    <source>
        <dbReference type="EMBL" id="RSH95215.1"/>
    </source>
</evidence>
<dbReference type="PANTHER" id="PTHR31013:SF2">
    <property type="entry name" value="THAUMATIN-LIKE PROTEIN"/>
    <property type="match status" value="1"/>
</dbReference>
<keyword evidence="4" id="KW-1185">Reference proteome</keyword>
<dbReference type="SMART" id="SM00205">
    <property type="entry name" value="THN"/>
    <property type="match status" value="1"/>
</dbReference>
<keyword evidence="2" id="KW-0732">Signal</keyword>
<organism evidence="3 4">
    <name type="scientific">Saitozyma podzolica</name>
    <dbReference type="NCBI Taxonomy" id="1890683"/>
    <lineage>
        <taxon>Eukaryota</taxon>
        <taxon>Fungi</taxon>
        <taxon>Dikarya</taxon>
        <taxon>Basidiomycota</taxon>
        <taxon>Agaricomycotina</taxon>
        <taxon>Tremellomycetes</taxon>
        <taxon>Tremellales</taxon>
        <taxon>Trimorphomycetaceae</taxon>
        <taxon>Saitozyma</taxon>
    </lineage>
</organism>
<name>A0A427YW26_9TREE</name>
<dbReference type="PRINTS" id="PR00347">
    <property type="entry name" value="THAUMATIN"/>
</dbReference>
<dbReference type="EMBL" id="RSCD01000001">
    <property type="protein sequence ID" value="RSH95215.1"/>
    <property type="molecule type" value="Genomic_DNA"/>
</dbReference>
<proteinExistence type="predicted"/>
<evidence type="ECO:0000313" key="4">
    <source>
        <dbReference type="Proteomes" id="UP000279259"/>
    </source>
</evidence>
<dbReference type="InterPro" id="IPR001938">
    <property type="entry name" value="Thaumatin"/>
</dbReference>
<comment type="caution">
    <text evidence="3">The sequence shown here is derived from an EMBL/GenBank/DDBJ whole genome shotgun (WGS) entry which is preliminary data.</text>
</comment>
<dbReference type="InterPro" id="IPR037176">
    <property type="entry name" value="Osmotin/thaumatin-like_sf"/>
</dbReference>
<dbReference type="AlphaFoldDB" id="A0A427YW26"/>
<dbReference type="PROSITE" id="PS51367">
    <property type="entry name" value="THAUMATIN_2"/>
    <property type="match status" value="1"/>
</dbReference>
<feature type="signal peptide" evidence="2">
    <location>
        <begin position="1"/>
        <end position="18"/>
    </location>
</feature>